<dbReference type="EMBL" id="BMAW01088749">
    <property type="protein sequence ID" value="GFS36403.1"/>
    <property type="molecule type" value="Genomic_DNA"/>
</dbReference>
<keyword evidence="1" id="KW-0695">RNA-directed DNA polymerase</keyword>
<proteinExistence type="predicted"/>
<name>A0A8X6I979_NEPPI</name>
<dbReference type="Proteomes" id="UP000887013">
    <property type="component" value="Unassembled WGS sequence"/>
</dbReference>
<dbReference type="GO" id="GO:0003964">
    <property type="term" value="F:RNA-directed DNA polymerase activity"/>
    <property type="evidence" value="ECO:0007669"/>
    <property type="project" value="UniProtKB-KW"/>
</dbReference>
<protein>
    <submittedName>
        <fullName evidence="1">Putative RNA-directed DNA polymerase from transposon BS</fullName>
    </submittedName>
</protein>
<dbReference type="AlphaFoldDB" id="A0A8X6I979"/>
<evidence type="ECO:0000313" key="1">
    <source>
        <dbReference type="EMBL" id="GFS36403.1"/>
    </source>
</evidence>
<dbReference type="Gene3D" id="3.30.420.10">
    <property type="entry name" value="Ribonuclease H-like superfamily/Ribonuclease H"/>
    <property type="match status" value="1"/>
</dbReference>
<keyword evidence="1" id="KW-0548">Nucleotidyltransferase</keyword>
<organism evidence="1 2">
    <name type="scientific">Nephila pilipes</name>
    <name type="common">Giant wood spider</name>
    <name type="synonym">Nephila maculata</name>
    <dbReference type="NCBI Taxonomy" id="299642"/>
    <lineage>
        <taxon>Eukaryota</taxon>
        <taxon>Metazoa</taxon>
        <taxon>Ecdysozoa</taxon>
        <taxon>Arthropoda</taxon>
        <taxon>Chelicerata</taxon>
        <taxon>Arachnida</taxon>
        <taxon>Araneae</taxon>
        <taxon>Araneomorphae</taxon>
        <taxon>Entelegynae</taxon>
        <taxon>Araneoidea</taxon>
        <taxon>Nephilidae</taxon>
        <taxon>Nephila</taxon>
    </lineage>
</organism>
<keyword evidence="2" id="KW-1185">Reference proteome</keyword>
<dbReference type="GO" id="GO:0003676">
    <property type="term" value="F:nucleic acid binding"/>
    <property type="evidence" value="ECO:0007669"/>
    <property type="project" value="InterPro"/>
</dbReference>
<dbReference type="CDD" id="cd09276">
    <property type="entry name" value="Rnase_HI_RT_non_LTR"/>
    <property type="match status" value="1"/>
</dbReference>
<dbReference type="SUPFAM" id="SSF53098">
    <property type="entry name" value="Ribonuclease H-like"/>
    <property type="match status" value="1"/>
</dbReference>
<dbReference type="InterPro" id="IPR036397">
    <property type="entry name" value="RNaseH_sf"/>
</dbReference>
<evidence type="ECO:0000313" key="2">
    <source>
        <dbReference type="Proteomes" id="UP000887013"/>
    </source>
</evidence>
<dbReference type="OrthoDB" id="6437089at2759"/>
<gene>
    <name evidence="1" type="primary">RTase_69</name>
    <name evidence="1" type="ORF">NPIL_571171</name>
</gene>
<sequence>MAIDHFLTLDGLTKKDNYNAILRATAISLIEENYAEPPWTRIFADGSHINETEGAGVYSKLFSLYATVGNFMTNFDAEVYAIHLALKNLILRISSDSFSRVVILADSSAAIQAISNNHHSENIQILFQWIPSHMGIDGNEETDLLAKRGNQEISGQNLIRPDSLKKYVHKNIENSYSDNLNVICKEKKMATHSKHLKNLQLKTKKRSRCPFQINDRTRFPRRISK</sequence>
<keyword evidence="1" id="KW-0808">Transferase</keyword>
<accession>A0A8X6I979</accession>
<comment type="caution">
    <text evidence="1">The sequence shown here is derived from an EMBL/GenBank/DDBJ whole genome shotgun (WGS) entry which is preliminary data.</text>
</comment>
<reference evidence="1" key="1">
    <citation type="submission" date="2020-08" db="EMBL/GenBank/DDBJ databases">
        <title>Multicomponent nature underlies the extraordinary mechanical properties of spider dragline silk.</title>
        <authorList>
            <person name="Kono N."/>
            <person name="Nakamura H."/>
            <person name="Mori M."/>
            <person name="Yoshida Y."/>
            <person name="Ohtoshi R."/>
            <person name="Malay A.D."/>
            <person name="Moran D.A.P."/>
            <person name="Tomita M."/>
            <person name="Numata K."/>
            <person name="Arakawa K."/>
        </authorList>
    </citation>
    <scope>NUCLEOTIDE SEQUENCE</scope>
</reference>
<dbReference type="InterPro" id="IPR012337">
    <property type="entry name" value="RNaseH-like_sf"/>
</dbReference>